<dbReference type="InterPro" id="IPR036259">
    <property type="entry name" value="MFS_trans_sf"/>
</dbReference>
<dbReference type="InterPro" id="IPR011701">
    <property type="entry name" value="MFS"/>
</dbReference>
<evidence type="ECO:0000259" key="7">
    <source>
        <dbReference type="PROSITE" id="PS50850"/>
    </source>
</evidence>
<feature type="transmembrane region" description="Helical" evidence="6">
    <location>
        <begin position="108"/>
        <end position="125"/>
    </location>
</feature>
<feature type="transmembrane region" description="Helical" evidence="6">
    <location>
        <begin position="307"/>
        <end position="328"/>
    </location>
</feature>
<protein>
    <recommendedName>
        <fullName evidence="7">Major facilitator superfamily (MFS) profile domain-containing protein</fullName>
    </recommendedName>
</protein>
<dbReference type="PANTHER" id="PTHR23511:SF36">
    <property type="entry name" value="EG:BACR7A4.13 PROTEIN-RELATED"/>
    <property type="match status" value="1"/>
</dbReference>
<feature type="transmembrane region" description="Helical" evidence="6">
    <location>
        <begin position="381"/>
        <end position="402"/>
    </location>
</feature>
<evidence type="ECO:0000256" key="4">
    <source>
        <dbReference type="ARBA" id="ARBA00022989"/>
    </source>
</evidence>
<keyword evidence="9" id="KW-1185">Reference proteome</keyword>
<dbReference type="Pfam" id="PF07690">
    <property type="entry name" value="MFS_1"/>
    <property type="match status" value="1"/>
</dbReference>
<feature type="transmembrane region" description="Helical" evidence="6">
    <location>
        <begin position="84"/>
        <end position="103"/>
    </location>
</feature>
<comment type="caution">
    <text evidence="8">The sequence shown here is derived from an EMBL/GenBank/DDBJ whole genome shotgun (WGS) entry which is preliminary data.</text>
</comment>
<evidence type="ECO:0000313" key="8">
    <source>
        <dbReference type="EMBL" id="KAJ8977729.1"/>
    </source>
</evidence>
<accession>A0ABQ9JII7</accession>
<evidence type="ECO:0000256" key="2">
    <source>
        <dbReference type="ARBA" id="ARBA00022448"/>
    </source>
</evidence>
<organism evidence="8 9">
    <name type="scientific">Molorchus minor</name>
    <dbReference type="NCBI Taxonomy" id="1323400"/>
    <lineage>
        <taxon>Eukaryota</taxon>
        <taxon>Metazoa</taxon>
        <taxon>Ecdysozoa</taxon>
        <taxon>Arthropoda</taxon>
        <taxon>Hexapoda</taxon>
        <taxon>Insecta</taxon>
        <taxon>Pterygota</taxon>
        <taxon>Neoptera</taxon>
        <taxon>Endopterygota</taxon>
        <taxon>Coleoptera</taxon>
        <taxon>Polyphaga</taxon>
        <taxon>Cucujiformia</taxon>
        <taxon>Chrysomeloidea</taxon>
        <taxon>Cerambycidae</taxon>
        <taxon>Lamiinae</taxon>
        <taxon>Monochamini</taxon>
        <taxon>Molorchus</taxon>
    </lineage>
</organism>
<dbReference type="PROSITE" id="PS50850">
    <property type="entry name" value="MFS"/>
    <property type="match status" value="1"/>
</dbReference>
<keyword evidence="2" id="KW-0813">Transport</keyword>
<keyword evidence="3 6" id="KW-0812">Transmembrane</keyword>
<dbReference type="PANTHER" id="PTHR23511">
    <property type="entry name" value="SYNAPTIC VESICLE GLYCOPROTEIN 2"/>
    <property type="match status" value="1"/>
</dbReference>
<dbReference type="Gene3D" id="1.20.1250.20">
    <property type="entry name" value="MFS general substrate transporter like domains"/>
    <property type="match status" value="1"/>
</dbReference>
<feature type="transmembrane region" description="Helical" evidence="6">
    <location>
        <begin position="208"/>
        <end position="227"/>
    </location>
</feature>
<feature type="transmembrane region" description="Helical" evidence="6">
    <location>
        <begin position="131"/>
        <end position="154"/>
    </location>
</feature>
<proteinExistence type="predicted"/>
<sequence length="410" mass="45992">MSGSKVYNLLKLEAVLHDSNLEPADFETAITASGFGKFNLLLYIISIAAGWASVFETTTMSYVFPAAECDLQLTLSDKGLLNAVTYTGMISSAFLWGFLCDILGRKKLLVYGFILDGIFFFIAAFSQNFSILMTAKFLGGFIINGPFAALATYLSEFHNAEHRARVQMILGAILSTGNLVLPLLALGILPLRTTWKLGRYFALHSWNFYLLVCALPSLVAGVAFIFLPESPKFLMTIGRNEKALEVFKRVYAMNTGKPAQTFPELIQESNMKKNEKVATSNRTRIHAFREGWQQIRPLFFPPHITKMILVVIMQGFTMMGLNTLRLWLPQIFQAINDYQYYNNQSADLCDMLEVFQHKNASLNLTTECFVNYNNTQVYTNAMIVSFTCTIGYITAGTLINTVGKKKLLCK</sequence>
<evidence type="ECO:0000256" key="6">
    <source>
        <dbReference type="SAM" id="Phobius"/>
    </source>
</evidence>
<gene>
    <name evidence="8" type="ORF">NQ317_019404</name>
</gene>
<dbReference type="SUPFAM" id="SSF103473">
    <property type="entry name" value="MFS general substrate transporter"/>
    <property type="match status" value="1"/>
</dbReference>
<dbReference type="EMBL" id="JAPWTJ010000515">
    <property type="protein sequence ID" value="KAJ8977729.1"/>
    <property type="molecule type" value="Genomic_DNA"/>
</dbReference>
<name>A0ABQ9JII7_9CUCU</name>
<feature type="transmembrane region" description="Helical" evidence="6">
    <location>
        <begin position="166"/>
        <end position="188"/>
    </location>
</feature>
<keyword evidence="5 6" id="KW-0472">Membrane</keyword>
<feature type="domain" description="Major facilitator superfamily (MFS) profile" evidence="7">
    <location>
        <begin position="42"/>
        <end position="410"/>
    </location>
</feature>
<evidence type="ECO:0000256" key="1">
    <source>
        <dbReference type="ARBA" id="ARBA00004141"/>
    </source>
</evidence>
<evidence type="ECO:0000313" key="9">
    <source>
        <dbReference type="Proteomes" id="UP001162164"/>
    </source>
</evidence>
<dbReference type="Proteomes" id="UP001162164">
    <property type="component" value="Unassembled WGS sequence"/>
</dbReference>
<evidence type="ECO:0000256" key="5">
    <source>
        <dbReference type="ARBA" id="ARBA00023136"/>
    </source>
</evidence>
<dbReference type="InterPro" id="IPR020846">
    <property type="entry name" value="MFS_dom"/>
</dbReference>
<keyword evidence="4 6" id="KW-1133">Transmembrane helix</keyword>
<reference evidence="8" key="1">
    <citation type="journal article" date="2023" name="Insect Mol. Biol.">
        <title>Genome sequencing provides insights into the evolution of gene families encoding plant cell wall-degrading enzymes in longhorned beetles.</title>
        <authorList>
            <person name="Shin N.R."/>
            <person name="Okamura Y."/>
            <person name="Kirsch R."/>
            <person name="Pauchet Y."/>
        </authorList>
    </citation>
    <scope>NUCLEOTIDE SEQUENCE</scope>
    <source>
        <strain evidence="8">MMC_N1</strain>
    </source>
</reference>
<comment type="subcellular location">
    <subcellularLocation>
        <location evidence="1">Membrane</location>
        <topology evidence="1">Multi-pass membrane protein</topology>
    </subcellularLocation>
</comment>
<evidence type="ECO:0000256" key="3">
    <source>
        <dbReference type="ARBA" id="ARBA00022692"/>
    </source>
</evidence>
<feature type="transmembrane region" description="Helical" evidence="6">
    <location>
        <begin position="40"/>
        <end position="64"/>
    </location>
</feature>